<proteinExistence type="predicted"/>
<dbReference type="EMBL" id="LUEZ02000046">
    <property type="protein sequence ID" value="RDB23330.1"/>
    <property type="molecule type" value="Genomic_DNA"/>
</dbReference>
<dbReference type="AlphaFoldDB" id="A0A369JQ16"/>
<dbReference type="Proteomes" id="UP000076154">
    <property type="component" value="Unassembled WGS sequence"/>
</dbReference>
<gene>
    <name evidence="1" type="ORF">Hypma_008930</name>
</gene>
<sequence length="51" mass="5814">MILDLNGVIGECRILHAVCSCRPRQDILNTANVCTGRRSSLEDLRITWMLR</sequence>
<evidence type="ECO:0000313" key="2">
    <source>
        <dbReference type="Proteomes" id="UP000076154"/>
    </source>
</evidence>
<evidence type="ECO:0000313" key="1">
    <source>
        <dbReference type="EMBL" id="RDB23330.1"/>
    </source>
</evidence>
<keyword evidence="2" id="KW-1185">Reference proteome</keyword>
<dbReference type="InParanoid" id="A0A369JQ16"/>
<reference evidence="1" key="1">
    <citation type="submission" date="2018-04" db="EMBL/GenBank/DDBJ databases">
        <title>Whole genome sequencing of Hypsizygus marmoreus.</title>
        <authorList>
            <person name="Choi I.-G."/>
            <person name="Min B."/>
            <person name="Kim J.-G."/>
            <person name="Kim S."/>
            <person name="Oh Y.-L."/>
            <person name="Kong W.-S."/>
            <person name="Park H."/>
            <person name="Jeong J."/>
            <person name="Song E.-S."/>
        </authorList>
    </citation>
    <scope>NUCLEOTIDE SEQUENCE [LARGE SCALE GENOMIC DNA]</scope>
    <source>
        <strain evidence="1">51987-8</strain>
    </source>
</reference>
<comment type="caution">
    <text evidence="1">The sequence shown here is derived from an EMBL/GenBank/DDBJ whole genome shotgun (WGS) entry which is preliminary data.</text>
</comment>
<protein>
    <submittedName>
        <fullName evidence="1">Uncharacterized protein</fullName>
    </submittedName>
</protein>
<organism evidence="1 2">
    <name type="scientific">Hypsizygus marmoreus</name>
    <name type="common">White beech mushroom</name>
    <name type="synonym">Agaricus marmoreus</name>
    <dbReference type="NCBI Taxonomy" id="39966"/>
    <lineage>
        <taxon>Eukaryota</taxon>
        <taxon>Fungi</taxon>
        <taxon>Dikarya</taxon>
        <taxon>Basidiomycota</taxon>
        <taxon>Agaricomycotina</taxon>
        <taxon>Agaricomycetes</taxon>
        <taxon>Agaricomycetidae</taxon>
        <taxon>Agaricales</taxon>
        <taxon>Tricholomatineae</taxon>
        <taxon>Lyophyllaceae</taxon>
        <taxon>Hypsizygus</taxon>
    </lineage>
</organism>
<name>A0A369JQ16_HYPMA</name>
<accession>A0A369JQ16</accession>